<dbReference type="AlphaFoldDB" id="A0A9W6FJN1"/>
<dbReference type="EC" id="4.2.1.84" evidence="3"/>
<keyword evidence="3" id="KW-0456">Lyase</keyword>
<dbReference type="Proteomes" id="UP001245370">
    <property type="component" value="Unassembled WGS sequence"/>
</dbReference>
<comment type="caution">
    <text evidence="2">The sequence shown here is derived from an EMBL/GenBank/DDBJ whole genome shotgun (WGS) entry which is preliminary data.</text>
</comment>
<protein>
    <submittedName>
        <fullName evidence="3">Nitrile hydratase</fullName>
        <ecNumber evidence="3">4.2.1.84</ecNumber>
    </submittedName>
</protein>
<dbReference type="SUPFAM" id="SSF50090">
    <property type="entry name" value="Electron transport accessory proteins"/>
    <property type="match status" value="1"/>
</dbReference>
<gene>
    <name evidence="3" type="ORF">GGQ86_002645</name>
    <name evidence="2" type="ORF">XFLAVUS301_25630</name>
</gene>
<feature type="domain" description="Nitrile hydratase beta subunit" evidence="1">
    <location>
        <begin position="3"/>
        <end position="93"/>
    </location>
</feature>
<dbReference type="Gene3D" id="2.30.30.50">
    <property type="match status" value="1"/>
</dbReference>
<accession>A0A9W6FJN1</accession>
<evidence type="ECO:0000259" key="1">
    <source>
        <dbReference type="Pfam" id="PF02211"/>
    </source>
</evidence>
<evidence type="ECO:0000313" key="5">
    <source>
        <dbReference type="Proteomes" id="UP001245370"/>
    </source>
</evidence>
<proteinExistence type="predicted"/>
<dbReference type="InterPro" id="IPR008990">
    <property type="entry name" value="Elect_transpt_acc-like_dom_sf"/>
</dbReference>
<dbReference type="EMBL" id="JAVDPY010000004">
    <property type="protein sequence ID" value="MDR6334169.1"/>
    <property type="molecule type" value="Genomic_DNA"/>
</dbReference>
<name>A0A9W6FJN1_XANFL</name>
<dbReference type="RefSeq" id="WP_256444961.1">
    <property type="nucleotide sequence ID" value="NZ_BSDO01000003.1"/>
</dbReference>
<keyword evidence="5" id="KW-1185">Reference proteome</keyword>
<dbReference type="Pfam" id="PF02211">
    <property type="entry name" value="NHase_beta_C"/>
    <property type="match status" value="1"/>
</dbReference>
<reference evidence="3 5" key="2">
    <citation type="submission" date="2023-07" db="EMBL/GenBank/DDBJ databases">
        <title>Genomic Encyclopedia of Type Strains, Phase IV (KMG-IV): sequencing the most valuable type-strain genomes for metagenomic binning, comparative biology and taxonomic classification.</title>
        <authorList>
            <person name="Goeker M."/>
        </authorList>
    </citation>
    <scope>NUCLEOTIDE SEQUENCE [LARGE SCALE GENOMIC DNA]</scope>
    <source>
        <strain evidence="3 5">DSM 338</strain>
    </source>
</reference>
<dbReference type="Proteomes" id="UP001144397">
    <property type="component" value="Unassembled WGS sequence"/>
</dbReference>
<sequence length="100" mass="11283">MSAPRFAPGDRVRILDIGKPGHVRIPWYVRHKVGVVERHCGAYPNPEELSCARPGLPAIDLYRVRLGQRDLWPDYAGAPDDTLEIEVYDHWLAPAQDDAP</sequence>
<organism evidence="2 4">
    <name type="scientific">Xanthobacter flavus</name>
    <dbReference type="NCBI Taxonomy" id="281"/>
    <lineage>
        <taxon>Bacteria</taxon>
        <taxon>Pseudomonadati</taxon>
        <taxon>Pseudomonadota</taxon>
        <taxon>Alphaproteobacteria</taxon>
        <taxon>Hyphomicrobiales</taxon>
        <taxon>Xanthobacteraceae</taxon>
        <taxon>Xanthobacter</taxon>
    </lineage>
</organism>
<evidence type="ECO:0000313" key="4">
    <source>
        <dbReference type="Proteomes" id="UP001144397"/>
    </source>
</evidence>
<reference evidence="2" key="1">
    <citation type="submission" date="2022-12" db="EMBL/GenBank/DDBJ databases">
        <title>Reference genome sequencing for broad-spectrum identification of bacterial and archaeal isolates by mass spectrometry.</title>
        <authorList>
            <person name="Sekiguchi Y."/>
            <person name="Tourlousse D.M."/>
        </authorList>
    </citation>
    <scope>NUCLEOTIDE SEQUENCE</scope>
    <source>
        <strain evidence="2">301</strain>
    </source>
</reference>
<dbReference type="GO" id="GO:0018822">
    <property type="term" value="F:nitrile hydratase activity"/>
    <property type="evidence" value="ECO:0007669"/>
    <property type="project" value="UniProtKB-EC"/>
</dbReference>
<dbReference type="EMBL" id="BSDO01000003">
    <property type="protein sequence ID" value="GLI22889.1"/>
    <property type="molecule type" value="Genomic_DNA"/>
</dbReference>
<dbReference type="InterPro" id="IPR024690">
    <property type="entry name" value="CN_hydtase_beta_dom_C"/>
</dbReference>
<evidence type="ECO:0000313" key="2">
    <source>
        <dbReference type="EMBL" id="GLI22889.1"/>
    </source>
</evidence>
<dbReference type="GeneID" id="95763345"/>
<evidence type="ECO:0000313" key="3">
    <source>
        <dbReference type="EMBL" id="MDR6334169.1"/>
    </source>
</evidence>